<name>A0ABZ2PL03_9NOCA</name>
<dbReference type="RefSeq" id="WP_338890625.1">
    <property type="nucleotide sequence ID" value="NZ_CP147846.1"/>
</dbReference>
<accession>A0ABZ2PL03</accession>
<keyword evidence="2" id="KW-1185">Reference proteome</keyword>
<reference evidence="1 2" key="1">
    <citation type="submission" date="2024-03" db="EMBL/GenBank/DDBJ databases">
        <title>Natural products discovery in diverse microorganisms through a two-stage MS feature dereplication strategy.</title>
        <authorList>
            <person name="Zhang R."/>
        </authorList>
    </citation>
    <scope>NUCLEOTIDE SEQUENCE [LARGE SCALE GENOMIC DNA]</scope>
    <source>
        <strain evidence="1 2">18930</strain>
    </source>
</reference>
<dbReference type="Proteomes" id="UP001432000">
    <property type="component" value="Chromosome"/>
</dbReference>
<evidence type="ECO:0000313" key="1">
    <source>
        <dbReference type="EMBL" id="WXG69689.1"/>
    </source>
</evidence>
<gene>
    <name evidence="1" type="ORF">WDS16_03795</name>
</gene>
<protein>
    <submittedName>
        <fullName evidence="1">WXG100 family type VII secretion target</fullName>
    </submittedName>
</protein>
<dbReference type="InterPro" id="IPR010310">
    <property type="entry name" value="T7SS_ESAT-6-like"/>
</dbReference>
<dbReference type="InterPro" id="IPR036689">
    <property type="entry name" value="ESAT-6-like_sf"/>
</dbReference>
<dbReference type="Pfam" id="PF06013">
    <property type="entry name" value="WXG100"/>
    <property type="match status" value="1"/>
</dbReference>
<proteinExistence type="predicted"/>
<dbReference type="EMBL" id="CP147846">
    <property type="protein sequence ID" value="WXG69689.1"/>
    <property type="molecule type" value="Genomic_DNA"/>
</dbReference>
<organism evidence="1 2">
    <name type="scientific">Rhodococcus sovatensis</name>
    <dbReference type="NCBI Taxonomy" id="1805840"/>
    <lineage>
        <taxon>Bacteria</taxon>
        <taxon>Bacillati</taxon>
        <taxon>Actinomycetota</taxon>
        <taxon>Actinomycetes</taxon>
        <taxon>Mycobacteriales</taxon>
        <taxon>Nocardiaceae</taxon>
        <taxon>Rhodococcus</taxon>
    </lineage>
</organism>
<evidence type="ECO:0000313" key="2">
    <source>
        <dbReference type="Proteomes" id="UP001432000"/>
    </source>
</evidence>
<sequence>MDHDYTVDLDELQALTRRIDDFAFFVRQCLLAADASATSLPTVWTGPAADAFQVAYREWVRSAETLATDISALAASTKSACETYSAAFEGNSSMLLQGRP</sequence>
<dbReference type="SUPFAM" id="SSF140453">
    <property type="entry name" value="EsxAB dimer-like"/>
    <property type="match status" value="1"/>
</dbReference>
<dbReference type="Gene3D" id="1.10.287.1060">
    <property type="entry name" value="ESAT-6-like"/>
    <property type="match status" value="1"/>
</dbReference>